<keyword evidence="1" id="KW-0472">Membrane</keyword>
<organism evidence="2 3">
    <name type="scientific">Caerostris extrusa</name>
    <name type="common">Bark spider</name>
    <name type="synonym">Caerostris bankana</name>
    <dbReference type="NCBI Taxonomy" id="172846"/>
    <lineage>
        <taxon>Eukaryota</taxon>
        <taxon>Metazoa</taxon>
        <taxon>Ecdysozoa</taxon>
        <taxon>Arthropoda</taxon>
        <taxon>Chelicerata</taxon>
        <taxon>Arachnida</taxon>
        <taxon>Araneae</taxon>
        <taxon>Araneomorphae</taxon>
        <taxon>Entelegynae</taxon>
        <taxon>Araneoidea</taxon>
        <taxon>Araneidae</taxon>
        <taxon>Caerostris</taxon>
    </lineage>
</organism>
<accession>A0AAV4R1G9</accession>
<evidence type="ECO:0000256" key="1">
    <source>
        <dbReference type="SAM" id="Phobius"/>
    </source>
</evidence>
<keyword evidence="1" id="KW-0812">Transmembrane</keyword>
<name>A0AAV4R1G9_CAEEX</name>
<keyword evidence="3" id="KW-1185">Reference proteome</keyword>
<reference evidence="2 3" key="1">
    <citation type="submission" date="2021-06" db="EMBL/GenBank/DDBJ databases">
        <title>Caerostris extrusa draft genome.</title>
        <authorList>
            <person name="Kono N."/>
            <person name="Arakawa K."/>
        </authorList>
    </citation>
    <scope>NUCLEOTIDE SEQUENCE [LARGE SCALE GENOMIC DNA]</scope>
</reference>
<dbReference type="AlphaFoldDB" id="A0AAV4R1G9"/>
<dbReference type="EMBL" id="BPLR01007015">
    <property type="protein sequence ID" value="GIY13908.1"/>
    <property type="molecule type" value="Genomic_DNA"/>
</dbReference>
<evidence type="ECO:0000313" key="3">
    <source>
        <dbReference type="Proteomes" id="UP001054945"/>
    </source>
</evidence>
<feature type="transmembrane region" description="Helical" evidence="1">
    <location>
        <begin position="46"/>
        <end position="65"/>
    </location>
</feature>
<gene>
    <name evidence="2" type="ORF">CEXT_57971</name>
</gene>
<dbReference type="Proteomes" id="UP001054945">
    <property type="component" value="Unassembled WGS sequence"/>
</dbReference>
<keyword evidence="1" id="KW-1133">Transmembrane helix</keyword>
<comment type="caution">
    <text evidence="2">The sequence shown here is derived from an EMBL/GenBank/DDBJ whole genome shotgun (WGS) entry which is preliminary data.</text>
</comment>
<evidence type="ECO:0000313" key="2">
    <source>
        <dbReference type="EMBL" id="GIY13908.1"/>
    </source>
</evidence>
<proteinExistence type="predicted"/>
<protein>
    <submittedName>
        <fullName evidence="2">Uncharacterized protein</fullName>
    </submittedName>
</protein>
<sequence>MHDSSPMHGFVAASHQCMDSSLLLTNAWTRRCFSPMHGFVAASHQYGFIVALLTVHGFGLIRLLLIVMDGPVHGFVAAFHQWIHECTSLVVGLVAAPH</sequence>